<keyword evidence="1" id="KW-1185">Reference proteome</keyword>
<dbReference type="PANTHER" id="PTHR31649:SF1">
    <property type="entry name" value="FARNESOIC ACID O-METHYL TRANSFERASE DOMAIN-CONTAINING PROTEIN"/>
    <property type="match status" value="1"/>
</dbReference>
<dbReference type="GeneID" id="111353589"/>
<dbReference type="KEGG" id="sliu:111353589"/>
<sequence>MCDSKVLTKDDRQTMYRATSGCVRFKMRTTGTYAEIKLISYQDFNLGLYKITIGEPTKVMSLLDNNEQSFPSGIENLAEYHEFCVTWYSNKLTISLLGQEPYVKFNDVYNRPVVGYISYRTQSTPEHPVDWIIEISPVLLKPIGEKLFPSEKLRWVRMIDGVLPPDAMIGGFEPEPTYIARAEHNNSICPGKYVPSTRRAFVPWGHMEHPKENFEILCGFNANWMKTRADHIPRNSFVGGFSEINNEPLYIGRAMLGCKLVPGKVHVHYKLCYLPFYGQEIEVDIYEILVTPDQESEYPIPRHSPIYMF</sequence>
<dbReference type="OrthoDB" id="1925699at2759"/>
<protein>
    <submittedName>
        <fullName evidence="2">Uncharacterized protein LOC111353589</fullName>
    </submittedName>
</protein>
<organism evidence="1 2">
    <name type="scientific">Spodoptera litura</name>
    <name type="common">Asian cotton leafworm</name>
    <dbReference type="NCBI Taxonomy" id="69820"/>
    <lineage>
        <taxon>Eukaryota</taxon>
        <taxon>Metazoa</taxon>
        <taxon>Ecdysozoa</taxon>
        <taxon>Arthropoda</taxon>
        <taxon>Hexapoda</taxon>
        <taxon>Insecta</taxon>
        <taxon>Pterygota</taxon>
        <taxon>Neoptera</taxon>
        <taxon>Endopterygota</taxon>
        <taxon>Lepidoptera</taxon>
        <taxon>Glossata</taxon>
        <taxon>Ditrysia</taxon>
        <taxon>Noctuoidea</taxon>
        <taxon>Noctuidae</taxon>
        <taxon>Amphipyrinae</taxon>
        <taxon>Spodoptera</taxon>
    </lineage>
</organism>
<dbReference type="PANTHER" id="PTHR31649">
    <property type="entry name" value="AGAP009604-PA"/>
    <property type="match status" value="1"/>
</dbReference>
<dbReference type="InterPro" id="IPR006616">
    <property type="entry name" value="DM9_repeat"/>
</dbReference>
<dbReference type="AlphaFoldDB" id="A0A9J7E636"/>
<dbReference type="SMART" id="SM00696">
    <property type="entry name" value="DM9"/>
    <property type="match status" value="2"/>
</dbReference>
<reference evidence="2" key="1">
    <citation type="submission" date="2025-08" db="UniProtKB">
        <authorList>
            <consortium name="RefSeq"/>
        </authorList>
    </citation>
    <scope>IDENTIFICATION</scope>
    <source>
        <strain evidence="2">Ishihara</strain>
        <tissue evidence="2">Whole body</tissue>
    </source>
</reference>
<dbReference type="Pfam" id="PF11901">
    <property type="entry name" value="DM9"/>
    <property type="match status" value="1"/>
</dbReference>
<proteinExistence type="predicted"/>
<name>A0A9J7E636_SPOLT</name>
<accession>A0A9J7E636</accession>
<dbReference type="Proteomes" id="UP000301870">
    <property type="component" value="Chromosome 16"/>
</dbReference>
<gene>
    <name evidence="2" type="primary">LOC111353589</name>
</gene>
<evidence type="ECO:0000313" key="1">
    <source>
        <dbReference type="Proteomes" id="UP000301870"/>
    </source>
</evidence>
<evidence type="ECO:0000313" key="2">
    <source>
        <dbReference type="RefSeq" id="XP_022822484.1"/>
    </source>
</evidence>
<dbReference type="RefSeq" id="XP_022822484.1">
    <property type="nucleotide sequence ID" value="XM_022966716.1"/>
</dbReference>